<reference evidence="3" key="1">
    <citation type="submission" date="2007-10" db="EMBL/GenBank/DDBJ databases">
        <title>Complete genome of Alkaliphilus oremlandii OhILAs.</title>
        <authorList>
            <person name="Copeland A."/>
            <person name="Lucas S."/>
            <person name="Lapidus A."/>
            <person name="Barry K."/>
            <person name="Detter J.C."/>
            <person name="Glavina del Rio T."/>
            <person name="Hammon N."/>
            <person name="Israni S."/>
            <person name="Dalin E."/>
            <person name="Tice H."/>
            <person name="Pitluck S."/>
            <person name="Chain P."/>
            <person name="Malfatti S."/>
            <person name="Shin M."/>
            <person name="Vergez L."/>
            <person name="Schmutz J."/>
            <person name="Larimer F."/>
            <person name="Land M."/>
            <person name="Hauser L."/>
            <person name="Kyrpides N."/>
            <person name="Mikhailova N."/>
            <person name="Stolz J.F."/>
            <person name="Dawson A."/>
            <person name="Fisher E."/>
            <person name="Crable B."/>
            <person name="Perera E."/>
            <person name="Lisak J."/>
            <person name="Ranganathan M."/>
            <person name="Basu P."/>
            <person name="Richardson P."/>
        </authorList>
    </citation>
    <scope>NUCLEOTIDE SEQUENCE [LARGE SCALE GENOMIC DNA]</scope>
    <source>
        <strain evidence="3">OhILAs</strain>
    </source>
</reference>
<dbReference type="Pfam" id="PF02342">
    <property type="entry name" value="TerD"/>
    <property type="match status" value="1"/>
</dbReference>
<dbReference type="EMBL" id="CP000853">
    <property type="protein sequence ID" value="ABW18260.1"/>
    <property type="molecule type" value="Genomic_DNA"/>
</dbReference>
<keyword evidence="3" id="KW-1185">Reference proteome</keyword>
<dbReference type="Gene3D" id="2.60.60.30">
    <property type="entry name" value="sav2460 like domains"/>
    <property type="match status" value="1"/>
</dbReference>
<organism evidence="2 3">
    <name type="scientific">Alkaliphilus oremlandii (strain OhILAs)</name>
    <name type="common">Clostridium oremlandii (strain OhILAs)</name>
    <dbReference type="NCBI Taxonomy" id="350688"/>
    <lineage>
        <taxon>Bacteria</taxon>
        <taxon>Bacillati</taxon>
        <taxon>Bacillota</taxon>
        <taxon>Clostridia</taxon>
        <taxon>Peptostreptococcales</taxon>
        <taxon>Natronincolaceae</taxon>
        <taxon>Alkaliphilus</taxon>
    </lineage>
</organism>
<dbReference type="Proteomes" id="UP000000269">
    <property type="component" value="Chromosome"/>
</dbReference>
<dbReference type="RefSeq" id="WP_012158574.1">
    <property type="nucleotide sequence ID" value="NC_009922.1"/>
</dbReference>
<dbReference type="InterPro" id="IPR003325">
    <property type="entry name" value="TerD"/>
</dbReference>
<evidence type="ECO:0000313" key="2">
    <source>
        <dbReference type="EMBL" id="ABW18260.1"/>
    </source>
</evidence>
<feature type="domain" description="TerD" evidence="1">
    <location>
        <begin position="1"/>
        <end position="201"/>
    </location>
</feature>
<dbReference type="eggNOG" id="COG2310">
    <property type="taxonomic scope" value="Bacteria"/>
</dbReference>
<name>A8MM93_ALKOO</name>
<dbReference type="AlphaFoldDB" id="A8MM93"/>
<protein>
    <submittedName>
        <fullName evidence="2">Stress protein</fullName>
    </submittedName>
</protein>
<gene>
    <name evidence="2" type="ordered locus">Clos_0701</name>
</gene>
<dbReference type="PANTHER" id="PTHR32097">
    <property type="entry name" value="CAMP-BINDING PROTEIN 1-RELATED"/>
    <property type="match status" value="1"/>
</dbReference>
<dbReference type="CDD" id="cd06974">
    <property type="entry name" value="TerD_like"/>
    <property type="match status" value="1"/>
</dbReference>
<evidence type="ECO:0000259" key="1">
    <source>
        <dbReference type="Pfam" id="PF02342"/>
    </source>
</evidence>
<dbReference type="OrthoDB" id="4123258at2"/>
<dbReference type="PANTHER" id="PTHR32097:SF15">
    <property type="entry name" value="STRESS RESPONSE PROTEIN SCP2"/>
    <property type="match status" value="1"/>
</dbReference>
<proteinExistence type="predicted"/>
<dbReference type="STRING" id="350688.Clos_0701"/>
<sequence length="201" mass="21829">MAISLQKGQRVDLTKGNAGLSKLMIGLGWDPVEQKKGGLFGGLLGGAKAANIDCDASVLMLSETDKLMNKSNLIYFGNLRSSCGSVVHTGDNLTGDGDGDDEQIIVDLGRIPANIHKLLFFVNIYDAVNRRQDFGMIQNAFIRVVNGSNNQEMLRYNLSENYAGKTALMVAEIYRHGGEWKFGAIGEGTHDGSLGEVIKRY</sequence>
<dbReference type="InterPro" id="IPR051324">
    <property type="entry name" value="Stress/Tellurium_Resist"/>
</dbReference>
<accession>A8MM93</accession>
<evidence type="ECO:0000313" key="3">
    <source>
        <dbReference type="Proteomes" id="UP000000269"/>
    </source>
</evidence>
<dbReference type="KEGG" id="aoe:Clos_0701"/>
<dbReference type="HOGENOM" id="CLU_055120_2_2_9"/>